<dbReference type="InterPro" id="IPR040799">
    <property type="entry name" value="ComR_TPR"/>
</dbReference>
<dbReference type="GO" id="GO:0003677">
    <property type="term" value="F:DNA binding"/>
    <property type="evidence" value="ECO:0007669"/>
    <property type="project" value="InterPro"/>
</dbReference>
<gene>
    <name evidence="2" type="ORF">NCTC12224_00663</name>
</gene>
<dbReference type="SUPFAM" id="SSF47413">
    <property type="entry name" value="lambda repressor-like DNA-binding domains"/>
    <property type="match status" value="1"/>
</dbReference>
<sequence length="298" mass="35315">MEDKQLQIILGEKIRRKREQLGLSREGVCSDESRLTARQLARIEAGETMMKIPTAFYLAERLEIDLFELLTSESKDYLKLKVEFIRLSTYDDSDRKAKKEEIIDTIFEKYYDNLPSDEQLTLTILSTEMEMLHSKDTTYGEELFKEVQSKIFNIQRITVNEILWMNFYLVYISGREDLYSKEKINDILAIIISIDNDDELFLELEIKLCVTLCGVMIWSNTLEKFSKLRPTFKRLILKHSDSKSIPIYHMMNGKYAMLVEGKRREALLHYDRALEEARFLEDDILYQRISEEMERDLH</sequence>
<dbReference type="RefSeq" id="WP_115268234.1">
    <property type="nucleotide sequence ID" value="NZ_JBNPNB010000184.1"/>
</dbReference>
<reference evidence="2 3" key="1">
    <citation type="submission" date="2018-06" db="EMBL/GenBank/DDBJ databases">
        <authorList>
            <consortium name="Pathogen Informatics"/>
            <person name="Doyle S."/>
        </authorList>
    </citation>
    <scope>NUCLEOTIDE SEQUENCE [LARGE SCALE GENOMIC DNA]</scope>
    <source>
        <strain evidence="2 3">NCTC12224</strain>
    </source>
</reference>
<dbReference type="InterPro" id="IPR011990">
    <property type="entry name" value="TPR-like_helical_dom_sf"/>
</dbReference>
<dbReference type="InterPro" id="IPR010982">
    <property type="entry name" value="Lambda_DNA-bd_dom_sf"/>
</dbReference>
<dbReference type="AlphaFoldDB" id="A0A380K563"/>
<dbReference type="InterPro" id="IPR001387">
    <property type="entry name" value="Cro/C1-type_HTH"/>
</dbReference>
<proteinExistence type="predicted"/>
<dbReference type="SMART" id="SM00530">
    <property type="entry name" value="HTH_XRE"/>
    <property type="match status" value="1"/>
</dbReference>
<dbReference type="CDD" id="cd00093">
    <property type="entry name" value="HTH_XRE"/>
    <property type="match status" value="1"/>
</dbReference>
<evidence type="ECO:0000313" key="2">
    <source>
        <dbReference type="EMBL" id="SUN59979.1"/>
    </source>
</evidence>
<accession>A0A380K563</accession>
<evidence type="ECO:0000259" key="1">
    <source>
        <dbReference type="SMART" id="SM00530"/>
    </source>
</evidence>
<evidence type="ECO:0000313" key="3">
    <source>
        <dbReference type="Proteomes" id="UP000254924"/>
    </source>
</evidence>
<dbReference type="Proteomes" id="UP000254924">
    <property type="component" value="Unassembled WGS sequence"/>
</dbReference>
<dbReference type="GeneID" id="78356112"/>
<feature type="domain" description="HTH cro/C1-type" evidence="1">
    <location>
        <begin position="13"/>
        <end position="69"/>
    </location>
</feature>
<dbReference type="Pfam" id="PF18710">
    <property type="entry name" value="ComR_TPR"/>
    <property type="match status" value="1"/>
</dbReference>
<dbReference type="OrthoDB" id="2233180at2"/>
<keyword evidence="3" id="KW-1185">Reference proteome</keyword>
<dbReference type="Gene3D" id="1.25.40.10">
    <property type="entry name" value="Tetratricopeptide repeat domain"/>
    <property type="match status" value="1"/>
</dbReference>
<dbReference type="EMBL" id="UHFN01000007">
    <property type="protein sequence ID" value="SUN59979.1"/>
    <property type="molecule type" value="Genomic_DNA"/>
</dbReference>
<name>A0A380K563_9STRE</name>
<protein>
    <submittedName>
        <fullName evidence="2">Transcription activator plcR</fullName>
    </submittedName>
</protein>
<organism evidence="2 3">
    <name type="scientific">Streptococcus hyointestinalis</name>
    <dbReference type="NCBI Taxonomy" id="1337"/>
    <lineage>
        <taxon>Bacteria</taxon>
        <taxon>Bacillati</taxon>
        <taxon>Bacillota</taxon>
        <taxon>Bacilli</taxon>
        <taxon>Lactobacillales</taxon>
        <taxon>Streptococcaceae</taxon>
        <taxon>Streptococcus</taxon>
    </lineage>
</organism>